<comment type="caution">
    <text evidence="1">The sequence shown here is derived from an EMBL/GenBank/DDBJ whole genome shotgun (WGS) entry which is preliminary data.</text>
</comment>
<dbReference type="AlphaFoldDB" id="A0A1Y2EZ35"/>
<accession>A0A1Y2EZ35</accession>
<keyword evidence="2" id="KW-1185">Reference proteome</keyword>
<evidence type="ECO:0000313" key="1">
    <source>
        <dbReference type="EMBL" id="ORY76843.1"/>
    </source>
</evidence>
<dbReference type="EMBL" id="MCOG01000021">
    <property type="protein sequence ID" value="ORY76843.1"/>
    <property type="molecule type" value="Genomic_DNA"/>
</dbReference>
<sequence>MTINKEISIHLKNNPAINLKNNNITKNIDISFYLTENGILIFEIVNKGEKYYFEICHEKIFKNGKKGKKNEAKKILQLYFI</sequence>
<name>A0A1Y2EZ35_9FUNG</name>
<dbReference type="Proteomes" id="UP000193920">
    <property type="component" value="Unassembled WGS sequence"/>
</dbReference>
<evidence type="ECO:0000313" key="2">
    <source>
        <dbReference type="Proteomes" id="UP000193920"/>
    </source>
</evidence>
<organism evidence="1 2">
    <name type="scientific">Neocallimastix californiae</name>
    <dbReference type="NCBI Taxonomy" id="1754190"/>
    <lineage>
        <taxon>Eukaryota</taxon>
        <taxon>Fungi</taxon>
        <taxon>Fungi incertae sedis</taxon>
        <taxon>Chytridiomycota</taxon>
        <taxon>Chytridiomycota incertae sedis</taxon>
        <taxon>Neocallimastigomycetes</taxon>
        <taxon>Neocallimastigales</taxon>
        <taxon>Neocallimastigaceae</taxon>
        <taxon>Neocallimastix</taxon>
    </lineage>
</organism>
<proteinExistence type="predicted"/>
<gene>
    <name evidence="1" type="ORF">LY90DRAFT_108958</name>
</gene>
<protein>
    <submittedName>
        <fullName evidence="1">Uncharacterized protein</fullName>
    </submittedName>
</protein>
<reference evidence="1 2" key="1">
    <citation type="submission" date="2016-08" db="EMBL/GenBank/DDBJ databases">
        <title>A Parts List for Fungal Cellulosomes Revealed by Comparative Genomics.</title>
        <authorList>
            <consortium name="DOE Joint Genome Institute"/>
            <person name="Haitjema C.H."/>
            <person name="Gilmore S.P."/>
            <person name="Henske J.K."/>
            <person name="Solomon K.V."/>
            <person name="De Groot R."/>
            <person name="Kuo A."/>
            <person name="Mondo S.J."/>
            <person name="Salamov A.A."/>
            <person name="Labutti K."/>
            <person name="Zhao Z."/>
            <person name="Chiniquy J."/>
            <person name="Barry K."/>
            <person name="Brewer H.M."/>
            <person name="Purvine S.O."/>
            <person name="Wright A.T."/>
            <person name="Boxma B."/>
            <person name="Van Alen T."/>
            <person name="Hackstein J.H."/>
            <person name="Baker S.E."/>
            <person name="Grigoriev I.V."/>
            <person name="O'Malley M.A."/>
        </authorList>
    </citation>
    <scope>NUCLEOTIDE SEQUENCE [LARGE SCALE GENOMIC DNA]</scope>
    <source>
        <strain evidence="1 2">G1</strain>
    </source>
</reference>